<evidence type="ECO:0000256" key="8">
    <source>
        <dbReference type="ARBA" id="ARBA00063535"/>
    </source>
</evidence>
<evidence type="ECO:0000256" key="2">
    <source>
        <dbReference type="ARBA" id="ARBA00022448"/>
    </source>
</evidence>
<dbReference type="SUPFAM" id="SSF55961">
    <property type="entry name" value="Bet v1-like"/>
    <property type="match status" value="1"/>
</dbReference>
<evidence type="ECO:0000256" key="5">
    <source>
        <dbReference type="ARBA" id="ARBA00022990"/>
    </source>
</evidence>
<evidence type="ECO:0000256" key="11">
    <source>
        <dbReference type="ARBA" id="ARBA00079049"/>
    </source>
</evidence>
<dbReference type="Pfam" id="PF01852">
    <property type="entry name" value="START"/>
    <property type="match status" value="1"/>
</dbReference>
<dbReference type="InterPro" id="IPR002913">
    <property type="entry name" value="START_lipid-bd_dom"/>
</dbReference>
<dbReference type="GO" id="GO:0031210">
    <property type="term" value="F:phosphatidylcholine binding"/>
    <property type="evidence" value="ECO:0007669"/>
    <property type="project" value="TreeGrafter"/>
</dbReference>
<protein>
    <recommendedName>
        <fullName evidence="9">Phosphatidylcholine transfer protein</fullName>
    </recommendedName>
    <alternativeName>
        <fullName evidence="11">START domain-containing protein 2</fullName>
    </alternativeName>
    <alternativeName>
        <fullName evidence="10">StAR-related lipid transfer protein 2</fullName>
    </alternativeName>
</protein>
<dbReference type="SMART" id="SM00234">
    <property type="entry name" value="START"/>
    <property type="match status" value="1"/>
</dbReference>
<dbReference type="EMBL" id="LR790947">
    <property type="protein sequence ID" value="CAB3266809.1"/>
    <property type="molecule type" value="mRNA"/>
</dbReference>
<dbReference type="PANTHER" id="PTHR19308:SF39">
    <property type="entry name" value="PHOSPHATIDYLCHOLINE TRANSFER PROTEIN"/>
    <property type="match status" value="1"/>
</dbReference>
<evidence type="ECO:0000256" key="3">
    <source>
        <dbReference type="ARBA" id="ARBA00022490"/>
    </source>
</evidence>
<dbReference type="AlphaFoldDB" id="A0A6F9DUJ4"/>
<feature type="domain" description="START" evidence="13">
    <location>
        <begin position="154"/>
        <end position="314"/>
    </location>
</feature>
<keyword evidence="12" id="KW-1133">Transmembrane helix</keyword>
<evidence type="ECO:0000256" key="9">
    <source>
        <dbReference type="ARBA" id="ARBA00069061"/>
    </source>
</evidence>
<organism evidence="14">
    <name type="scientific">Phallusia mammillata</name>
    <dbReference type="NCBI Taxonomy" id="59560"/>
    <lineage>
        <taxon>Eukaryota</taxon>
        <taxon>Metazoa</taxon>
        <taxon>Chordata</taxon>
        <taxon>Tunicata</taxon>
        <taxon>Ascidiacea</taxon>
        <taxon>Phlebobranchia</taxon>
        <taxon>Ascidiidae</taxon>
        <taxon>Phallusia</taxon>
    </lineage>
</organism>
<gene>
    <name evidence="14" type="primary">Taok2-001</name>
</gene>
<evidence type="ECO:0000256" key="12">
    <source>
        <dbReference type="SAM" id="Phobius"/>
    </source>
</evidence>
<name>A0A6F9DUJ4_9ASCI</name>
<dbReference type="GO" id="GO:0005829">
    <property type="term" value="C:cytosol"/>
    <property type="evidence" value="ECO:0007669"/>
    <property type="project" value="UniProtKB-ARBA"/>
</dbReference>
<dbReference type="FunFam" id="3.30.530.20:FF:000017">
    <property type="entry name" value="Phosphatidylcholine transfer protein, putative"/>
    <property type="match status" value="1"/>
</dbReference>
<evidence type="ECO:0000313" key="14">
    <source>
        <dbReference type="EMBL" id="CAB3266809.1"/>
    </source>
</evidence>
<keyword evidence="4" id="KW-0597">Phosphoprotein</keyword>
<keyword evidence="3" id="KW-0963">Cytoplasm</keyword>
<evidence type="ECO:0000256" key="1">
    <source>
        <dbReference type="ARBA" id="ARBA00004496"/>
    </source>
</evidence>
<dbReference type="InterPro" id="IPR023393">
    <property type="entry name" value="START-like_dom_sf"/>
</dbReference>
<proteinExistence type="evidence at transcript level"/>
<evidence type="ECO:0000256" key="4">
    <source>
        <dbReference type="ARBA" id="ARBA00022553"/>
    </source>
</evidence>
<comment type="subcellular location">
    <subcellularLocation>
        <location evidence="1">Cytoplasm</location>
    </subcellularLocation>
</comment>
<dbReference type="InterPro" id="IPR051213">
    <property type="entry name" value="START_lipid_transfer"/>
</dbReference>
<evidence type="ECO:0000259" key="13">
    <source>
        <dbReference type="PROSITE" id="PS50848"/>
    </source>
</evidence>
<accession>A0A6F9DUJ4</accession>
<keyword evidence="12" id="KW-0812">Transmembrane</keyword>
<comment type="subunit">
    <text evidence="8">Interacts with ACOT13/THEM2.</text>
</comment>
<keyword evidence="2" id="KW-0813">Transport</keyword>
<keyword evidence="7" id="KW-0446">Lipid-binding</keyword>
<dbReference type="PANTHER" id="PTHR19308">
    <property type="entry name" value="PHOSPHATIDYLCHOLINE TRANSFER PROTEIN"/>
    <property type="match status" value="1"/>
</dbReference>
<keyword evidence="5" id="KW-0007">Acetylation</keyword>
<feature type="transmembrane region" description="Helical" evidence="12">
    <location>
        <begin position="12"/>
        <end position="37"/>
    </location>
</feature>
<sequence length="327" mass="37403">MIKLQVLRYMGILTVMKLGVFAVSALSLLIAFTWIVIYCPVSVMKTKPVLENQVNVHANRNDMSMDEYFGHYEDEVRKEIKNAKVKGGPKVMEKSKETPKGGVEVPMELYGDNAFQSMIDQLHTRQLAGFEFLAESMNVTIYRQPKGNAGLYQYKLYATLPNATPDQIAAVFLDNQYRVVWDNYVTELYVVQKNQIGPDVIYFNVDFPWPLTNRDYVYARETRRIKQNGKDFIVIVMHSVTKHNVPEKKGAIRVSDYHQSLALELWNGKGTKAYIQYYDDPRGNLPSWLVNWAAKTGVPAFMADLQRACGGLQAYLDKNHRKAVVVE</sequence>
<dbReference type="Gene3D" id="3.30.530.20">
    <property type="match status" value="1"/>
</dbReference>
<evidence type="ECO:0000256" key="7">
    <source>
        <dbReference type="ARBA" id="ARBA00023121"/>
    </source>
</evidence>
<dbReference type="PROSITE" id="PS50848">
    <property type="entry name" value="START"/>
    <property type="match status" value="1"/>
</dbReference>
<keyword evidence="6" id="KW-0445">Lipid transport</keyword>
<reference evidence="14" key="1">
    <citation type="submission" date="2020-04" db="EMBL/GenBank/DDBJ databases">
        <authorList>
            <person name="Neveu A P."/>
        </authorList>
    </citation>
    <scope>NUCLEOTIDE SEQUENCE</scope>
    <source>
        <tissue evidence="14">Whole embryo</tissue>
    </source>
</reference>
<dbReference type="GO" id="GO:0008525">
    <property type="term" value="F:phosphatidylcholine transporter activity"/>
    <property type="evidence" value="ECO:0007669"/>
    <property type="project" value="TreeGrafter"/>
</dbReference>
<evidence type="ECO:0000256" key="10">
    <source>
        <dbReference type="ARBA" id="ARBA00077188"/>
    </source>
</evidence>
<keyword evidence="12" id="KW-0472">Membrane</keyword>
<evidence type="ECO:0000256" key="6">
    <source>
        <dbReference type="ARBA" id="ARBA00023055"/>
    </source>
</evidence>